<sequence length="195" mass="21845">MKNLFRSLSGLIKSGIFFLLPIVLLIILFEKAVAIARPLSLELASLVNADGFFLNYPFTSSIVLLLLISLILGWLTKYRKKKVIVNWIENNILTFIPGYQLMKTTMEAKAGIDSGKDFPIVLVPIDGQMFGFHVDTLANGDLVVFVPGSPSAWEGNVIIFKEKDVTKTNYRKDTIVKIMRQLGTNTEKLLSNEIH</sequence>
<comment type="caution">
    <text evidence="2">The sequence shown here is derived from an EMBL/GenBank/DDBJ whole genome shotgun (WGS) entry which is preliminary data.</text>
</comment>
<name>A0ABT7YB17_9BACT</name>
<evidence type="ECO:0000313" key="2">
    <source>
        <dbReference type="EMBL" id="MDN3203719.1"/>
    </source>
</evidence>
<evidence type="ECO:0008006" key="4">
    <source>
        <dbReference type="Google" id="ProtNLM"/>
    </source>
</evidence>
<keyword evidence="1" id="KW-0812">Transmembrane</keyword>
<feature type="transmembrane region" description="Helical" evidence="1">
    <location>
        <begin position="52"/>
        <end position="75"/>
    </location>
</feature>
<organism evidence="2 3">
    <name type="scientific">Algoriphagus sediminis</name>
    <dbReference type="NCBI Taxonomy" id="3057113"/>
    <lineage>
        <taxon>Bacteria</taxon>
        <taxon>Pseudomonadati</taxon>
        <taxon>Bacteroidota</taxon>
        <taxon>Cytophagia</taxon>
        <taxon>Cytophagales</taxon>
        <taxon>Cyclobacteriaceae</taxon>
        <taxon>Algoriphagus</taxon>
    </lineage>
</organism>
<reference evidence="2" key="1">
    <citation type="submission" date="2023-06" db="EMBL/GenBank/DDBJ databases">
        <title>Robiginitalea aurantiacus sp. nov. and Algoriphagus sediminis sp. nov., isolated from coastal sediment.</title>
        <authorList>
            <person name="Zhou Z.Y."/>
            <person name="An J."/>
            <person name="Jia Y.W."/>
            <person name="Du Z.J."/>
        </authorList>
    </citation>
    <scope>NUCLEOTIDE SEQUENCE</scope>
    <source>
        <strain evidence="2">C2-7</strain>
    </source>
</reference>
<protein>
    <recommendedName>
        <fullName evidence="4">DUF502 domain-containing protein</fullName>
    </recommendedName>
</protein>
<accession>A0ABT7YB17</accession>
<keyword evidence="1" id="KW-1133">Transmembrane helix</keyword>
<dbReference type="Proteomes" id="UP001171916">
    <property type="component" value="Unassembled WGS sequence"/>
</dbReference>
<dbReference type="EMBL" id="JAUEPH010000002">
    <property type="protein sequence ID" value="MDN3203719.1"/>
    <property type="molecule type" value="Genomic_DNA"/>
</dbReference>
<keyword evidence="1" id="KW-0472">Membrane</keyword>
<proteinExistence type="predicted"/>
<dbReference type="RefSeq" id="WP_289999278.1">
    <property type="nucleotide sequence ID" value="NZ_JAUEPH010000002.1"/>
</dbReference>
<evidence type="ECO:0000256" key="1">
    <source>
        <dbReference type="SAM" id="Phobius"/>
    </source>
</evidence>
<keyword evidence="3" id="KW-1185">Reference proteome</keyword>
<gene>
    <name evidence="2" type="ORF">QVH07_06145</name>
</gene>
<evidence type="ECO:0000313" key="3">
    <source>
        <dbReference type="Proteomes" id="UP001171916"/>
    </source>
</evidence>